<proteinExistence type="predicted"/>
<evidence type="ECO:0000256" key="1">
    <source>
        <dbReference type="ARBA" id="ARBA00023125"/>
    </source>
</evidence>
<gene>
    <name evidence="4" type="ORF">GNZ12_10595</name>
</gene>
<evidence type="ECO:0000313" key="5">
    <source>
        <dbReference type="Proteomes" id="UP000652198"/>
    </source>
</evidence>
<dbReference type="PROSITE" id="PS50977">
    <property type="entry name" value="HTH_TETR_2"/>
    <property type="match status" value="1"/>
</dbReference>
<organism evidence="4 5">
    <name type="scientific">Paraburkholderia solitsugae</name>
    <dbReference type="NCBI Taxonomy" id="2675748"/>
    <lineage>
        <taxon>Bacteria</taxon>
        <taxon>Pseudomonadati</taxon>
        <taxon>Pseudomonadota</taxon>
        <taxon>Betaproteobacteria</taxon>
        <taxon>Burkholderiales</taxon>
        <taxon>Burkholderiaceae</taxon>
        <taxon>Paraburkholderia</taxon>
    </lineage>
</organism>
<comment type="caution">
    <text evidence="4">The sequence shown here is derived from an EMBL/GenBank/DDBJ whole genome shotgun (WGS) entry which is preliminary data.</text>
</comment>
<keyword evidence="1 2" id="KW-0238">DNA-binding</keyword>
<dbReference type="Gene3D" id="1.10.357.10">
    <property type="entry name" value="Tetracycline Repressor, domain 2"/>
    <property type="match status" value="1"/>
</dbReference>
<feature type="domain" description="HTH tetR-type" evidence="3">
    <location>
        <begin position="21"/>
        <end position="81"/>
    </location>
</feature>
<dbReference type="InterPro" id="IPR009057">
    <property type="entry name" value="Homeodomain-like_sf"/>
</dbReference>
<dbReference type="Pfam" id="PF00440">
    <property type="entry name" value="TetR_N"/>
    <property type="match status" value="1"/>
</dbReference>
<evidence type="ECO:0000256" key="2">
    <source>
        <dbReference type="PROSITE-ProRule" id="PRU00335"/>
    </source>
</evidence>
<reference evidence="4 5" key="1">
    <citation type="submission" date="2019-11" db="EMBL/GenBank/DDBJ databases">
        <title>Metabolism of dissolved organic matter in forest soils.</title>
        <authorList>
            <person name="Cyle K.T."/>
            <person name="Wilhelm R.C."/>
            <person name="Martinez C.E."/>
        </authorList>
    </citation>
    <scope>NUCLEOTIDE SEQUENCE [LARGE SCALE GENOMIC DNA]</scope>
    <source>
        <strain evidence="4 5">1N</strain>
    </source>
</reference>
<evidence type="ECO:0000259" key="3">
    <source>
        <dbReference type="PROSITE" id="PS50977"/>
    </source>
</evidence>
<accession>A0ABX2BM78</accession>
<dbReference type="SUPFAM" id="SSF46689">
    <property type="entry name" value="Homeodomain-like"/>
    <property type="match status" value="1"/>
</dbReference>
<name>A0ABX2BM78_9BURK</name>
<dbReference type="InterPro" id="IPR001647">
    <property type="entry name" value="HTH_TetR"/>
</dbReference>
<dbReference type="Proteomes" id="UP000652198">
    <property type="component" value="Unassembled WGS sequence"/>
</dbReference>
<feature type="DNA-binding region" description="H-T-H motif" evidence="2">
    <location>
        <begin position="44"/>
        <end position="63"/>
    </location>
</feature>
<sequence>MRAYGPGRTDAVDAPRYRSGQRSADALLESGRTLLQRISYEGLSVSELCKEANLTTGAFYRRFESKDAFFLALQRLALDDAARVKQTLDSRLDSKADAPVALMECAWVVVEAIRAWHLSHRGVIRASIQRRDHTPGSWEPFREFGRGFVEDFAPRVARFPELCGRSDALPRLQIAFQIVIGTMVNAALNDPGPLKLDAPAMTDALAQMFTLYVGAGAGGGANRESEVDVRP</sequence>
<protein>
    <submittedName>
        <fullName evidence="4">TetR family transcriptional regulator</fullName>
    </submittedName>
</protein>
<dbReference type="EMBL" id="WOEY01000040">
    <property type="protein sequence ID" value="NPT41759.1"/>
    <property type="molecule type" value="Genomic_DNA"/>
</dbReference>
<evidence type="ECO:0000313" key="4">
    <source>
        <dbReference type="EMBL" id="NPT41759.1"/>
    </source>
</evidence>
<keyword evidence="5" id="KW-1185">Reference proteome</keyword>